<feature type="domain" description="eRF1" evidence="3">
    <location>
        <begin position="280"/>
        <end position="417"/>
    </location>
</feature>
<evidence type="ECO:0000256" key="1">
    <source>
        <dbReference type="SAM" id="MobiDB-lite"/>
    </source>
</evidence>
<dbReference type="Pfam" id="PF03464">
    <property type="entry name" value="eRF1_2"/>
    <property type="match status" value="1"/>
</dbReference>
<dbReference type="InterPro" id="IPR042226">
    <property type="entry name" value="eFR1_2_sf"/>
</dbReference>
<dbReference type="InterPro" id="IPR005141">
    <property type="entry name" value="eRF1_2"/>
</dbReference>
<gene>
    <name evidence="4" type="ORF">FSB_LOCUS32356</name>
</gene>
<proteinExistence type="predicted"/>
<dbReference type="Gene3D" id="3.30.1330.30">
    <property type="match status" value="1"/>
</dbReference>
<dbReference type="Gene3D" id="3.30.420.60">
    <property type="entry name" value="eRF1 domain 2"/>
    <property type="match status" value="1"/>
</dbReference>
<organism evidence="4">
    <name type="scientific">Fagus sylvatica</name>
    <name type="common">Beechnut</name>
    <dbReference type="NCBI Taxonomy" id="28930"/>
    <lineage>
        <taxon>Eukaryota</taxon>
        <taxon>Viridiplantae</taxon>
        <taxon>Streptophyta</taxon>
        <taxon>Embryophyta</taxon>
        <taxon>Tracheophyta</taxon>
        <taxon>Spermatophyta</taxon>
        <taxon>Magnoliopsida</taxon>
        <taxon>eudicotyledons</taxon>
        <taxon>Gunneridae</taxon>
        <taxon>Pentapetalae</taxon>
        <taxon>rosids</taxon>
        <taxon>fabids</taxon>
        <taxon>Fagales</taxon>
        <taxon>Fagaceae</taxon>
        <taxon>Fagus</taxon>
    </lineage>
</organism>
<evidence type="ECO:0000313" key="4">
    <source>
        <dbReference type="EMBL" id="SPD04474.1"/>
    </source>
</evidence>
<feature type="compositionally biased region" description="Basic and acidic residues" evidence="1">
    <location>
        <begin position="1"/>
        <end position="13"/>
    </location>
</feature>
<evidence type="ECO:0000259" key="3">
    <source>
        <dbReference type="Pfam" id="PF03465"/>
    </source>
</evidence>
<reference evidence="4" key="1">
    <citation type="submission" date="2018-02" db="EMBL/GenBank/DDBJ databases">
        <authorList>
            <person name="Cohen D.B."/>
            <person name="Kent A.D."/>
        </authorList>
    </citation>
    <scope>NUCLEOTIDE SEQUENCE</scope>
</reference>
<dbReference type="EMBL" id="OIVN01002536">
    <property type="protein sequence ID" value="SPD04474.1"/>
    <property type="molecule type" value="Genomic_DNA"/>
</dbReference>
<dbReference type="PANTHER" id="PTHR10113">
    <property type="entry name" value="PEPTIDE CHAIN RELEASE FACTOR SUBUNIT 1"/>
    <property type="match status" value="1"/>
</dbReference>
<feature type="region of interest" description="Disordered" evidence="1">
    <location>
        <begin position="1"/>
        <end position="25"/>
    </location>
</feature>
<dbReference type="InterPro" id="IPR004403">
    <property type="entry name" value="Peptide_chain-rel_eRF1/aRF1"/>
</dbReference>
<dbReference type="AlphaFoldDB" id="A0A2N9GYT8"/>
<evidence type="ECO:0008006" key="5">
    <source>
        <dbReference type="Google" id="ProtNLM"/>
    </source>
</evidence>
<dbReference type="InterPro" id="IPR005142">
    <property type="entry name" value="eRF1_3"/>
</dbReference>
<dbReference type="GO" id="GO:0003747">
    <property type="term" value="F:translation release factor activity"/>
    <property type="evidence" value="ECO:0007669"/>
    <property type="project" value="InterPro"/>
</dbReference>
<protein>
    <recommendedName>
        <fullName evidence="5">eRF1 domain-containing protein</fullName>
    </recommendedName>
</protein>
<feature type="domain" description="eRF1" evidence="2">
    <location>
        <begin position="147"/>
        <end position="277"/>
    </location>
</feature>
<name>A0A2N9GYT8_FAGSY</name>
<dbReference type="InterPro" id="IPR029064">
    <property type="entry name" value="Ribosomal_eL30-like_sf"/>
</dbReference>
<sequence length="461" mass="52403">MASTEPEHEHREDEEAPANDDEDTGAQVAPIFKLEEDFHSRSSTLHFADPHTLWHFPKLADPHPLWHFPKLADPHPLWHFPKLADPHTLWHFPKLADPHPLWHFPKLADPHPLWHFPKLADPHPLWHFPKLTDPHPMWHFPKLAGLLGIIILAANGITIWTLNGNSRRMLHNLAVDLPKKHGRGGQDALQFAGCMPHDYMRKTAELATQFFIDPDTGQPTVSGLILAGSAEFKTELSQLDIFDPQLHAKILKVVEVSFGGEIGFNEAIDHSSDILSDVKFIQEKRLIRKYFKLLSQEGTESTDSNEKQVFAVAGLNDTLYAIEEGVVETLIVWQILGMNMYVFKNSVTNADIIKYLNHEQEADRNNFLDPATSSELVVQEKRSFIEWSRCKHEFVNNQSLEGSQFCRGLGGIGAILRVQKYRSPGTAHVKIRTVSVKIVRMKDEEDGEDEPKLKAIYVFGK</sequence>
<dbReference type="SUPFAM" id="SSF55315">
    <property type="entry name" value="L30e-like"/>
    <property type="match status" value="1"/>
</dbReference>
<evidence type="ECO:0000259" key="2">
    <source>
        <dbReference type="Pfam" id="PF03464"/>
    </source>
</evidence>
<dbReference type="Pfam" id="PF03465">
    <property type="entry name" value="eRF1_3"/>
    <property type="match status" value="1"/>
</dbReference>
<dbReference type="SUPFAM" id="SSF53137">
    <property type="entry name" value="Translational machinery components"/>
    <property type="match status" value="1"/>
</dbReference>
<feature type="compositionally biased region" description="Acidic residues" evidence="1">
    <location>
        <begin position="14"/>
        <end position="24"/>
    </location>
</feature>
<accession>A0A2N9GYT8</accession>